<proteinExistence type="predicted"/>
<dbReference type="EMBL" id="JBHSAX010000023">
    <property type="protein sequence ID" value="MFC3965940.1"/>
    <property type="molecule type" value="Genomic_DNA"/>
</dbReference>
<keyword evidence="1" id="KW-0732">Signal</keyword>
<comment type="caution">
    <text evidence="2">The sequence shown here is derived from an EMBL/GenBank/DDBJ whole genome shotgun (WGS) entry which is preliminary data.</text>
</comment>
<name>A0ABV8E0I3_9NOCA</name>
<evidence type="ECO:0000256" key="1">
    <source>
        <dbReference type="SAM" id="SignalP"/>
    </source>
</evidence>
<protein>
    <recommendedName>
        <fullName evidence="4">Secreted protein</fullName>
    </recommendedName>
</protein>
<sequence length="134" mass="13885">MNVLRAQFRLLALAFTALAAAAALTIAGASGSATAGVFTELKLQPGTSSGGIGGAVVRGDSDTYILEARSGQLFSAGLGSVEDNAVFTLIAPDGTILAIEETYTEVWLPLSGNYILDIAPTRGNTEYYLQVEIL</sequence>
<dbReference type="RefSeq" id="WP_378616230.1">
    <property type="nucleotide sequence ID" value="NZ_JBHSAX010000023.1"/>
</dbReference>
<reference evidence="3" key="1">
    <citation type="journal article" date="2019" name="Int. J. Syst. Evol. Microbiol.">
        <title>The Global Catalogue of Microorganisms (GCM) 10K type strain sequencing project: providing services to taxonomists for standard genome sequencing and annotation.</title>
        <authorList>
            <consortium name="The Broad Institute Genomics Platform"/>
            <consortium name="The Broad Institute Genome Sequencing Center for Infectious Disease"/>
            <person name="Wu L."/>
            <person name="Ma J."/>
        </authorList>
    </citation>
    <scope>NUCLEOTIDE SEQUENCE [LARGE SCALE GENOMIC DNA]</scope>
    <source>
        <strain evidence="3">CGMCC 4.7330</strain>
    </source>
</reference>
<accession>A0ABV8E0I3</accession>
<dbReference type="Gene3D" id="2.60.120.380">
    <property type="match status" value="1"/>
</dbReference>
<keyword evidence="3" id="KW-1185">Reference proteome</keyword>
<evidence type="ECO:0000313" key="3">
    <source>
        <dbReference type="Proteomes" id="UP001595696"/>
    </source>
</evidence>
<dbReference type="Proteomes" id="UP001595696">
    <property type="component" value="Unassembled WGS sequence"/>
</dbReference>
<evidence type="ECO:0008006" key="4">
    <source>
        <dbReference type="Google" id="ProtNLM"/>
    </source>
</evidence>
<feature type="signal peptide" evidence="1">
    <location>
        <begin position="1"/>
        <end position="35"/>
    </location>
</feature>
<feature type="chain" id="PRO_5046595256" description="Secreted protein" evidence="1">
    <location>
        <begin position="36"/>
        <end position="134"/>
    </location>
</feature>
<gene>
    <name evidence="2" type="ORF">ACFO0B_28450</name>
</gene>
<organism evidence="2 3">
    <name type="scientific">Nocardia jiangsuensis</name>
    <dbReference type="NCBI Taxonomy" id="1691563"/>
    <lineage>
        <taxon>Bacteria</taxon>
        <taxon>Bacillati</taxon>
        <taxon>Actinomycetota</taxon>
        <taxon>Actinomycetes</taxon>
        <taxon>Mycobacteriales</taxon>
        <taxon>Nocardiaceae</taxon>
        <taxon>Nocardia</taxon>
    </lineage>
</organism>
<evidence type="ECO:0000313" key="2">
    <source>
        <dbReference type="EMBL" id="MFC3965940.1"/>
    </source>
</evidence>